<dbReference type="CDD" id="cd06530">
    <property type="entry name" value="S26_SPase_I"/>
    <property type="match status" value="1"/>
</dbReference>
<keyword evidence="7" id="KW-1185">Reference proteome</keyword>
<dbReference type="GO" id="GO:0004252">
    <property type="term" value="F:serine-type endopeptidase activity"/>
    <property type="evidence" value="ECO:0007669"/>
    <property type="project" value="InterPro"/>
</dbReference>
<name>A0A8J9ZDW1_BRALA</name>
<dbReference type="Proteomes" id="UP000838412">
    <property type="component" value="Chromosome 19"/>
</dbReference>
<evidence type="ECO:0000313" key="7">
    <source>
        <dbReference type="Proteomes" id="UP000838412"/>
    </source>
</evidence>
<dbReference type="EMBL" id="OV696704">
    <property type="protein sequence ID" value="CAH1251363.1"/>
    <property type="molecule type" value="Genomic_DNA"/>
</dbReference>
<comment type="subcellular location">
    <subcellularLocation>
        <location evidence="1">Endoplasmic reticulum membrane</location>
        <topology evidence="1">Single-pass type II membrane protein</topology>
    </subcellularLocation>
</comment>
<evidence type="ECO:0000256" key="1">
    <source>
        <dbReference type="ARBA" id="ARBA00004648"/>
    </source>
</evidence>
<evidence type="ECO:0000256" key="4">
    <source>
        <dbReference type="ARBA" id="ARBA00045533"/>
    </source>
</evidence>
<evidence type="ECO:0000256" key="3">
    <source>
        <dbReference type="ARBA" id="ARBA00021755"/>
    </source>
</evidence>
<keyword evidence="5" id="KW-0812">Transmembrane</keyword>
<dbReference type="InterPro" id="IPR019533">
    <property type="entry name" value="Peptidase_S26"/>
</dbReference>
<sequence length="149" mass="16959">MKRSSDQIQLRKLYSRILNLLLPMTSAVMTWKGLMLMTNCRIPIIVLVSGGMADLNRGDLFFTSNFSDDPIHVGETMVFQVEGRGIPIIHRVIKLHKKVNGELKLLTKGDENPVDDRGLYPPGQEWLRRENIIGKVQGIFCCCAWETPY</sequence>
<evidence type="ECO:0000256" key="5">
    <source>
        <dbReference type="SAM" id="Phobius"/>
    </source>
</evidence>
<dbReference type="AlphaFoldDB" id="A0A8J9ZDW1"/>
<proteinExistence type="predicted"/>
<comment type="function">
    <text evidence="4">Catalytic component of the signal peptidase complex (SPC) which catalyzes the cleavage of N-terminal signal sequences from nascent proteins as they are translocated into the lumen of the endoplasmic reticulum. Specifically cleaves N-terminal signal peptides that contain a hydrophobic alpha-helix (h-region) shorter than 18-20 amino acids.</text>
</comment>
<evidence type="ECO:0000313" key="6">
    <source>
        <dbReference type="EMBL" id="CAH1251363.1"/>
    </source>
</evidence>
<accession>A0A8J9ZDW1</accession>
<dbReference type="PANTHER" id="PTHR10806">
    <property type="entry name" value="SIGNAL PEPTIDASE COMPLEX CATALYTIC SUBUNIT SEC11"/>
    <property type="match status" value="1"/>
</dbReference>
<dbReference type="InterPro" id="IPR001733">
    <property type="entry name" value="Peptidase_S26B"/>
</dbReference>
<dbReference type="GO" id="GO:0006465">
    <property type="term" value="P:signal peptide processing"/>
    <property type="evidence" value="ECO:0007669"/>
    <property type="project" value="InterPro"/>
</dbReference>
<keyword evidence="5" id="KW-1133">Transmembrane helix</keyword>
<dbReference type="OrthoDB" id="10257561at2759"/>
<evidence type="ECO:0000256" key="2">
    <source>
        <dbReference type="ARBA" id="ARBA00019685"/>
    </source>
</evidence>
<gene>
    <name evidence="6" type="primary">SEC11C</name>
    <name evidence="6" type="ORF">BLAG_LOCUS11786</name>
</gene>
<organism evidence="6 7">
    <name type="scientific">Branchiostoma lanceolatum</name>
    <name type="common">Common lancelet</name>
    <name type="synonym">Amphioxus lanceolatum</name>
    <dbReference type="NCBI Taxonomy" id="7740"/>
    <lineage>
        <taxon>Eukaryota</taxon>
        <taxon>Metazoa</taxon>
        <taxon>Chordata</taxon>
        <taxon>Cephalochordata</taxon>
        <taxon>Leptocardii</taxon>
        <taxon>Amphioxiformes</taxon>
        <taxon>Branchiostomatidae</taxon>
        <taxon>Branchiostoma</taxon>
    </lineage>
</organism>
<dbReference type="NCBIfam" id="TIGR02228">
    <property type="entry name" value="sigpep_I_arch"/>
    <property type="match status" value="1"/>
</dbReference>
<dbReference type="GO" id="GO:0005787">
    <property type="term" value="C:signal peptidase complex"/>
    <property type="evidence" value="ECO:0007669"/>
    <property type="project" value="TreeGrafter"/>
</dbReference>
<protein>
    <recommendedName>
        <fullName evidence="2">Signal peptidase complex catalytic subunit SEC11</fullName>
    </recommendedName>
    <alternativeName>
        <fullName evidence="3">Signal peptidase complex catalytic subunit sec11</fullName>
    </alternativeName>
</protein>
<reference evidence="6" key="1">
    <citation type="submission" date="2022-01" db="EMBL/GenBank/DDBJ databases">
        <authorList>
            <person name="Braso-Vives M."/>
        </authorList>
    </citation>
    <scope>NUCLEOTIDE SEQUENCE</scope>
</reference>
<keyword evidence="5" id="KW-0472">Membrane</keyword>
<dbReference type="PANTHER" id="PTHR10806:SF6">
    <property type="entry name" value="SIGNAL PEPTIDASE COMPLEX CATALYTIC SUBUNIT SEC11"/>
    <property type="match status" value="1"/>
</dbReference>
<feature type="transmembrane region" description="Helical" evidence="5">
    <location>
        <begin position="20"/>
        <end position="37"/>
    </location>
</feature>